<dbReference type="EMBL" id="CAJNOO010000375">
    <property type="protein sequence ID" value="CAF0924493.1"/>
    <property type="molecule type" value="Genomic_DNA"/>
</dbReference>
<accession>A0A814BV96</accession>
<name>A0A814BV96_9BILA</name>
<protein>
    <submittedName>
        <fullName evidence="2">Uncharacterized protein</fullName>
    </submittedName>
</protein>
<evidence type="ECO:0000313" key="3">
    <source>
        <dbReference type="Proteomes" id="UP000663889"/>
    </source>
</evidence>
<proteinExistence type="predicted"/>
<reference evidence="2" key="1">
    <citation type="submission" date="2021-02" db="EMBL/GenBank/DDBJ databases">
        <authorList>
            <person name="Nowell W R."/>
        </authorList>
    </citation>
    <scope>NUCLEOTIDE SEQUENCE</scope>
</reference>
<dbReference type="EMBL" id="CAJNOU010000248">
    <property type="protein sequence ID" value="CAF0931580.1"/>
    <property type="molecule type" value="Genomic_DNA"/>
</dbReference>
<organism evidence="2 3">
    <name type="scientific">Rotaria sordida</name>
    <dbReference type="NCBI Taxonomy" id="392033"/>
    <lineage>
        <taxon>Eukaryota</taxon>
        <taxon>Metazoa</taxon>
        <taxon>Spiralia</taxon>
        <taxon>Gnathifera</taxon>
        <taxon>Rotifera</taxon>
        <taxon>Eurotatoria</taxon>
        <taxon>Bdelloidea</taxon>
        <taxon>Philodinida</taxon>
        <taxon>Philodinidae</taxon>
        <taxon>Rotaria</taxon>
    </lineage>
</organism>
<evidence type="ECO:0000313" key="2">
    <source>
        <dbReference type="EMBL" id="CAF0931580.1"/>
    </source>
</evidence>
<comment type="caution">
    <text evidence="2">The sequence shown here is derived from an EMBL/GenBank/DDBJ whole genome shotgun (WGS) entry which is preliminary data.</text>
</comment>
<sequence length="146" mass="16054">MHLDFSRTRSRSNAAEPYSISLRIQFKKMSRCQVFVALLVLVGCLVYTNGQQCTQSACEDAYPGSKCCGIGCCLSKNNTVCCSSNPNICCTNDYPICCCSGKCCPKNSYCCTVDNVQGCCKMFEKSTKFENGILAINNAKIIIREK</sequence>
<dbReference type="Proteomes" id="UP000663882">
    <property type="component" value="Unassembled WGS sequence"/>
</dbReference>
<dbReference type="Proteomes" id="UP000663889">
    <property type="component" value="Unassembled WGS sequence"/>
</dbReference>
<dbReference type="AlphaFoldDB" id="A0A814BV96"/>
<evidence type="ECO:0000313" key="1">
    <source>
        <dbReference type="EMBL" id="CAF0924493.1"/>
    </source>
</evidence>
<gene>
    <name evidence="1" type="ORF">RFH988_LOCUS10183</name>
    <name evidence="2" type="ORF">SEV965_LOCUS7204</name>
</gene>